<protein>
    <submittedName>
        <fullName evidence="8">DNA repair protein RAD50</fullName>
    </submittedName>
</protein>
<dbReference type="OrthoDB" id="10021397at2759"/>
<feature type="transmembrane region" description="Helical" evidence="6">
    <location>
        <begin position="405"/>
        <end position="427"/>
    </location>
</feature>
<feature type="transmembrane region" description="Helical" evidence="6">
    <location>
        <begin position="45"/>
        <end position="68"/>
    </location>
</feature>
<feature type="transmembrane region" description="Helical" evidence="6">
    <location>
        <begin position="271"/>
        <end position="287"/>
    </location>
</feature>
<dbReference type="CDD" id="cd17502">
    <property type="entry name" value="MFS_Azr1_MDR_like"/>
    <property type="match status" value="1"/>
</dbReference>
<feature type="transmembrane region" description="Helical" evidence="6">
    <location>
        <begin position="439"/>
        <end position="459"/>
    </location>
</feature>
<dbReference type="SUPFAM" id="SSF103473">
    <property type="entry name" value="MFS general substrate transporter"/>
    <property type="match status" value="1"/>
</dbReference>
<evidence type="ECO:0000256" key="3">
    <source>
        <dbReference type="ARBA" id="ARBA00022692"/>
    </source>
</evidence>
<evidence type="ECO:0000256" key="4">
    <source>
        <dbReference type="ARBA" id="ARBA00022989"/>
    </source>
</evidence>
<evidence type="ECO:0000313" key="8">
    <source>
        <dbReference type="EMBL" id="KAH7110290.1"/>
    </source>
</evidence>
<dbReference type="EMBL" id="JAGMWT010000028">
    <property type="protein sequence ID" value="KAH7110290.1"/>
    <property type="molecule type" value="Genomic_DNA"/>
</dbReference>
<feature type="transmembrane region" description="Helical" evidence="6">
    <location>
        <begin position="80"/>
        <end position="98"/>
    </location>
</feature>
<feature type="domain" description="Major facilitator superfamily (MFS) profile" evidence="7">
    <location>
        <begin position="45"/>
        <end position="534"/>
    </location>
</feature>
<dbReference type="AlphaFoldDB" id="A0A9P9D049"/>
<feature type="transmembrane region" description="Helical" evidence="6">
    <location>
        <begin position="110"/>
        <end position="129"/>
    </location>
</feature>
<keyword evidence="3 6" id="KW-0812">Transmembrane</keyword>
<dbReference type="PANTHER" id="PTHR23501:SF177">
    <property type="entry name" value="MAJOR FACILITATOR SUPERFAMILY (MFS) PROFILE DOMAIN-CONTAINING PROTEIN-RELATED"/>
    <property type="match status" value="1"/>
</dbReference>
<evidence type="ECO:0000256" key="2">
    <source>
        <dbReference type="ARBA" id="ARBA00022448"/>
    </source>
</evidence>
<dbReference type="InterPro" id="IPR020846">
    <property type="entry name" value="MFS_dom"/>
</dbReference>
<feature type="transmembrane region" description="Helical" evidence="6">
    <location>
        <begin position="135"/>
        <end position="156"/>
    </location>
</feature>
<evidence type="ECO:0000256" key="1">
    <source>
        <dbReference type="ARBA" id="ARBA00004141"/>
    </source>
</evidence>
<dbReference type="GO" id="GO:0005886">
    <property type="term" value="C:plasma membrane"/>
    <property type="evidence" value="ECO:0007669"/>
    <property type="project" value="TreeGrafter"/>
</dbReference>
<feature type="transmembrane region" description="Helical" evidence="6">
    <location>
        <begin position="375"/>
        <end position="393"/>
    </location>
</feature>
<dbReference type="InterPro" id="IPR011701">
    <property type="entry name" value="MFS"/>
</dbReference>
<comment type="subcellular location">
    <subcellularLocation>
        <location evidence="1">Membrane</location>
        <topology evidence="1">Multi-pass membrane protein</topology>
    </subcellularLocation>
</comment>
<feature type="transmembrane region" description="Helical" evidence="6">
    <location>
        <begin position="348"/>
        <end position="368"/>
    </location>
</feature>
<comment type="caution">
    <text evidence="8">The sequence shown here is derived from an EMBL/GenBank/DDBJ whole genome shotgun (WGS) entry which is preliminary data.</text>
</comment>
<dbReference type="InterPro" id="IPR036259">
    <property type="entry name" value="MFS_trans_sf"/>
</dbReference>
<dbReference type="FunFam" id="1.20.1250.20:FF:000196">
    <property type="entry name" value="MFS toxin efflux pump (AflT)"/>
    <property type="match status" value="1"/>
</dbReference>
<dbReference type="Gene3D" id="1.20.1250.20">
    <property type="entry name" value="MFS general substrate transporter like domains"/>
    <property type="match status" value="1"/>
</dbReference>
<evidence type="ECO:0000256" key="5">
    <source>
        <dbReference type="ARBA" id="ARBA00023136"/>
    </source>
</evidence>
<keyword evidence="5 6" id="KW-0472">Membrane</keyword>
<dbReference type="PANTHER" id="PTHR23501">
    <property type="entry name" value="MAJOR FACILITATOR SUPERFAMILY"/>
    <property type="match status" value="1"/>
</dbReference>
<dbReference type="Gene3D" id="1.20.1720.10">
    <property type="entry name" value="Multidrug resistance protein D"/>
    <property type="match status" value="1"/>
</dbReference>
<evidence type="ECO:0000256" key="6">
    <source>
        <dbReference type="SAM" id="Phobius"/>
    </source>
</evidence>
<dbReference type="Pfam" id="PF07690">
    <property type="entry name" value="MFS_1"/>
    <property type="match status" value="1"/>
</dbReference>
<accession>A0A9P9D049</accession>
<evidence type="ECO:0000313" key="9">
    <source>
        <dbReference type="Proteomes" id="UP000700596"/>
    </source>
</evidence>
<name>A0A9P9D049_9PLEO</name>
<feature type="transmembrane region" description="Helical" evidence="6">
    <location>
        <begin position="239"/>
        <end position="259"/>
    </location>
</feature>
<feature type="transmembrane region" description="Helical" evidence="6">
    <location>
        <begin position="168"/>
        <end position="186"/>
    </location>
</feature>
<keyword evidence="9" id="KW-1185">Reference proteome</keyword>
<keyword evidence="4 6" id="KW-1133">Transmembrane helix</keyword>
<evidence type="ECO:0000259" key="7">
    <source>
        <dbReference type="PROSITE" id="PS50850"/>
    </source>
</evidence>
<dbReference type="GO" id="GO:0022857">
    <property type="term" value="F:transmembrane transporter activity"/>
    <property type="evidence" value="ECO:0007669"/>
    <property type="project" value="InterPro"/>
</dbReference>
<dbReference type="Proteomes" id="UP000700596">
    <property type="component" value="Unassembled WGS sequence"/>
</dbReference>
<organism evidence="8 9">
    <name type="scientific">Dendryphion nanum</name>
    <dbReference type="NCBI Taxonomy" id="256645"/>
    <lineage>
        <taxon>Eukaryota</taxon>
        <taxon>Fungi</taxon>
        <taxon>Dikarya</taxon>
        <taxon>Ascomycota</taxon>
        <taxon>Pezizomycotina</taxon>
        <taxon>Dothideomycetes</taxon>
        <taxon>Pleosporomycetidae</taxon>
        <taxon>Pleosporales</taxon>
        <taxon>Torulaceae</taxon>
        <taxon>Dendryphion</taxon>
    </lineage>
</organism>
<feature type="transmembrane region" description="Helical" evidence="6">
    <location>
        <begin position="308"/>
        <end position="328"/>
    </location>
</feature>
<feature type="transmembrane region" description="Helical" evidence="6">
    <location>
        <begin position="198"/>
        <end position="218"/>
    </location>
</feature>
<proteinExistence type="predicted"/>
<dbReference type="PROSITE" id="PS50850">
    <property type="entry name" value="MFS"/>
    <property type="match status" value="1"/>
</dbReference>
<feature type="transmembrane region" description="Helical" evidence="6">
    <location>
        <begin position="507"/>
        <end position="528"/>
    </location>
</feature>
<reference evidence="8" key="1">
    <citation type="journal article" date="2021" name="Nat. Commun.">
        <title>Genetic determinants of endophytism in the Arabidopsis root mycobiome.</title>
        <authorList>
            <person name="Mesny F."/>
            <person name="Miyauchi S."/>
            <person name="Thiergart T."/>
            <person name="Pickel B."/>
            <person name="Atanasova L."/>
            <person name="Karlsson M."/>
            <person name="Huettel B."/>
            <person name="Barry K.W."/>
            <person name="Haridas S."/>
            <person name="Chen C."/>
            <person name="Bauer D."/>
            <person name="Andreopoulos W."/>
            <person name="Pangilinan J."/>
            <person name="LaButti K."/>
            <person name="Riley R."/>
            <person name="Lipzen A."/>
            <person name="Clum A."/>
            <person name="Drula E."/>
            <person name="Henrissat B."/>
            <person name="Kohler A."/>
            <person name="Grigoriev I.V."/>
            <person name="Martin F.M."/>
            <person name="Hacquard S."/>
        </authorList>
    </citation>
    <scope>NUCLEOTIDE SEQUENCE</scope>
    <source>
        <strain evidence="8">MPI-CAGE-CH-0243</strain>
    </source>
</reference>
<gene>
    <name evidence="8" type="ORF">B0J11DRAFT_599396</name>
</gene>
<sequence>MLPMAPEANKESNVEGFVHNKDEEQDITTTIDNSEYPNSIRLTSILIALMFSIFLASLDVTIISTAIPAITKQFHSLEDVGWYGSAMFFPVAATQSMWGKCYKYFPMKIVFLASIAVFEVGSLICALSSSSNVFIAGRVITGVGCAGTFAGCFIVINFCTRPKFRPMATSALSATYALASVIGPIIGGTFTEKLSWRWCFYINLPFGGVAAVVFIWAFKAPKAGAPTAANYREKLLQMDLIGVALVSGTVVCFTLAMRWAGVEKSWRSSEVVGTLTGACLLSIAFAVDQWYQGERALIMASFLRNRTLLIGSLFEFFISGSFYVALFYLPIYFQIVKGVSAMASGIRLLPLVLGLTLTQIILGAIITVTGIFNPFYILGPVITAIGSGLLTMLGRESNAGEWIGFQVIIGIGVGACLTIPLMLAGIVVPPKDVSTATGIIIFSQSIGGALFLAAAQGIFQSELVRLLRQSVPGIDPIMVLTLGTSEDAASLIPVDALQFIIQSFTTALSHTFILAIPTAGIALLVSIFQPWFRYHKPEVANS</sequence>
<keyword evidence="2" id="KW-0813">Transport</keyword>